<comment type="pathway">
    <text evidence="1">Bacterial outer membrane biogenesis; LPS O-antigen biosynthesis.</text>
</comment>
<evidence type="ECO:0000259" key="3">
    <source>
        <dbReference type="Pfam" id="PF01370"/>
    </source>
</evidence>
<protein>
    <submittedName>
        <fullName evidence="4">NAD-dependent epimerase/dehydratase</fullName>
    </submittedName>
</protein>
<dbReference type="OrthoDB" id="9801785at2"/>
<comment type="similarity">
    <text evidence="2">Belongs to the NAD(P)-dependent epimerase/dehydratase family.</text>
</comment>
<evidence type="ECO:0000313" key="5">
    <source>
        <dbReference type="Proteomes" id="UP000001492"/>
    </source>
</evidence>
<proteinExistence type="inferred from homology"/>
<dbReference type="Gene3D" id="3.40.50.720">
    <property type="entry name" value="NAD(P)-binding Rossmann-like Domain"/>
    <property type="match status" value="1"/>
</dbReference>
<evidence type="ECO:0000313" key="4">
    <source>
        <dbReference type="EMBL" id="ADU13870.1"/>
    </source>
</evidence>
<dbReference type="RefSeq" id="WP_013479698.1">
    <property type="nucleotide sequence ID" value="NC_014816.1"/>
</dbReference>
<dbReference type="PANTHER" id="PTHR43000">
    <property type="entry name" value="DTDP-D-GLUCOSE 4,6-DEHYDRATASE-RELATED"/>
    <property type="match status" value="1"/>
</dbReference>
<name>E8RMB9_ASTEC</name>
<dbReference type="Proteomes" id="UP000001492">
    <property type="component" value="Chromosome 1"/>
</dbReference>
<accession>E8RMB9</accession>
<dbReference type="KEGG" id="aex:Astex_2214"/>
<dbReference type="SUPFAM" id="SSF51735">
    <property type="entry name" value="NAD(P)-binding Rossmann-fold domains"/>
    <property type="match status" value="1"/>
</dbReference>
<feature type="domain" description="NAD-dependent epimerase/dehydratase" evidence="3">
    <location>
        <begin position="4"/>
        <end position="250"/>
    </location>
</feature>
<organism evidence="4 5">
    <name type="scientific">Asticcacaulis excentricus (strain ATCC 15261 / DSM 4724 / KCTC 12464 / NCIMB 9791 / VKM B-1370 / CB 48)</name>
    <dbReference type="NCBI Taxonomy" id="573065"/>
    <lineage>
        <taxon>Bacteria</taxon>
        <taxon>Pseudomonadati</taxon>
        <taxon>Pseudomonadota</taxon>
        <taxon>Alphaproteobacteria</taxon>
        <taxon>Caulobacterales</taxon>
        <taxon>Caulobacteraceae</taxon>
        <taxon>Asticcacaulis</taxon>
    </lineage>
</organism>
<dbReference type="EMBL" id="CP002395">
    <property type="protein sequence ID" value="ADU13870.1"/>
    <property type="molecule type" value="Genomic_DNA"/>
</dbReference>
<reference evidence="5" key="1">
    <citation type="submission" date="2010-12" db="EMBL/GenBank/DDBJ databases">
        <title>Complete sequence of chromosome 1 of Asticcacaulis excentricus CB 48.</title>
        <authorList>
            <consortium name="US DOE Joint Genome Institute"/>
            <person name="Lucas S."/>
            <person name="Copeland A."/>
            <person name="Lapidus A."/>
            <person name="Cheng J.-F."/>
            <person name="Bruce D."/>
            <person name="Goodwin L."/>
            <person name="Pitluck S."/>
            <person name="Teshima H."/>
            <person name="Davenport K."/>
            <person name="Detter J.C."/>
            <person name="Han C."/>
            <person name="Tapia R."/>
            <person name="Land M."/>
            <person name="Hauser L."/>
            <person name="Jeffries C."/>
            <person name="Kyrpides N."/>
            <person name="Ivanova N."/>
            <person name="Ovchinnikova G."/>
            <person name="Brun Y.V."/>
            <person name="Woyke T."/>
        </authorList>
    </citation>
    <scope>NUCLEOTIDE SEQUENCE [LARGE SCALE GENOMIC DNA]</scope>
    <source>
        <strain evidence="5">ATCC 15261 / DSM 4724 / KCTC 12464 / NCIMB 9791 / VKM B-1370 / CB 48</strain>
    </source>
</reference>
<sequence>MTRVVVTGAAGFLGFHLTRYLAEIKGYEVIAVDNFVRGENDPHLAALSEKPNVTFIELDLSDPAKVATLPVDVDYVYHLAALNGTQNFYERPMDVIKSCTLPNIYLAEHYGRNAKLKRFIYAGTSESYASTVTKFNWPVPTAEDVPLGLSDVTNPRWSYAASKMHGEVVTAQAGRSFSMPYSIVRYHNAYGPRMGDRHVVPDFYVRAKEGRFELFGYEDTRAFLYVDDAVRGTTLIGENERTVNEIVNLGGGREITMLDLAKEMMAVRGMEGEIVLHPSPAGSVKRRLPELAKIRELTGFQETVSLSEGLELTAKFYLDGTLVEYQNRGQ</sequence>
<evidence type="ECO:0000256" key="2">
    <source>
        <dbReference type="ARBA" id="ARBA00007637"/>
    </source>
</evidence>
<dbReference type="eggNOG" id="COG0451">
    <property type="taxonomic scope" value="Bacteria"/>
</dbReference>
<dbReference type="HOGENOM" id="CLU_007383_1_7_5"/>
<gene>
    <name evidence="4" type="ordered locus">Astex_2214</name>
</gene>
<dbReference type="Pfam" id="PF01370">
    <property type="entry name" value="Epimerase"/>
    <property type="match status" value="1"/>
</dbReference>
<dbReference type="InterPro" id="IPR001509">
    <property type="entry name" value="Epimerase_deHydtase"/>
</dbReference>
<dbReference type="AlphaFoldDB" id="E8RMB9"/>
<keyword evidence="5" id="KW-1185">Reference proteome</keyword>
<dbReference type="InterPro" id="IPR036291">
    <property type="entry name" value="NAD(P)-bd_dom_sf"/>
</dbReference>
<dbReference type="STRING" id="573065.Astex_2214"/>
<evidence type="ECO:0000256" key="1">
    <source>
        <dbReference type="ARBA" id="ARBA00005125"/>
    </source>
</evidence>